<proteinExistence type="predicted"/>
<reference evidence="2 3" key="1">
    <citation type="submission" date="2019-07" db="EMBL/GenBank/DDBJ databases">
        <title>Genomics analysis of Aphanomyces spp. identifies a new class of oomycete effector associated with host adaptation.</title>
        <authorList>
            <person name="Gaulin E."/>
        </authorList>
    </citation>
    <scope>NUCLEOTIDE SEQUENCE [LARGE SCALE GENOMIC DNA]</scope>
    <source>
        <strain evidence="2 3">ATCC 201684</strain>
    </source>
</reference>
<dbReference type="SUPFAM" id="SSF64268">
    <property type="entry name" value="PX domain"/>
    <property type="match status" value="1"/>
</dbReference>
<dbReference type="Proteomes" id="UP000481153">
    <property type="component" value="Unassembled WGS sequence"/>
</dbReference>
<name>A0A6G0WMI4_9STRA</name>
<dbReference type="AlphaFoldDB" id="A0A6G0WMI4"/>
<dbReference type="GO" id="GO:0035091">
    <property type="term" value="F:phosphatidylinositol binding"/>
    <property type="evidence" value="ECO:0007669"/>
    <property type="project" value="InterPro"/>
</dbReference>
<dbReference type="InterPro" id="IPR001683">
    <property type="entry name" value="PX_dom"/>
</dbReference>
<dbReference type="Gene3D" id="3.30.1520.10">
    <property type="entry name" value="Phox-like domain"/>
    <property type="match status" value="1"/>
</dbReference>
<evidence type="ECO:0000313" key="3">
    <source>
        <dbReference type="Proteomes" id="UP000481153"/>
    </source>
</evidence>
<dbReference type="Pfam" id="PF00787">
    <property type="entry name" value="PX"/>
    <property type="match status" value="1"/>
</dbReference>
<dbReference type="VEuPathDB" id="FungiDB:AeMF1_000435"/>
<gene>
    <name evidence="2" type="ORF">Ae201684_013528</name>
</gene>
<dbReference type="EMBL" id="VJMJ01000175">
    <property type="protein sequence ID" value="KAF0728565.1"/>
    <property type="molecule type" value="Genomic_DNA"/>
</dbReference>
<dbReference type="PROSITE" id="PS50195">
    <property type="entry name" value="PX"/>
    <property type="match status" value="1"/>
</dbReference>
<comment type="caution">
    <text evidence="2">The sequence shown here is derived from an EMBL/GenBank/DDBJ whole genome shotgun (WGS) entry which is preliminary data.</text>
</comment>
<dbReference type="InterPro" id="IPR036871">
    <property type="entry name" value="PX_dom_sf"/>
</dbReference>
<evidence type="ECO:0000313" key="2">
    <source>
        <dbReference type="EMBL" id="KAF0728565.1"/>
    </source>
</evidence>
<accession>A0A6G0WMI4</accession>
<protein>
    <recommendedName>
        <fullName evidence="1">PX domain-containing protein</fullName>
    </recommendedName>
</protein>
<organism evidence="2 3">
    <name type="scientific">Aphanomyces euteiches</name>
    <dbReference type="NCBI Taxonomy" id="100861"/>
    <lineage>
        <taxon>Eukaryota</taxon>
        <taxon>Sar</taxon>
        <taxon>Stramenopiles</taxon>
        <taxon>Oomycota</taxon>
        <taxon>Saprolegniomycetes</taxon>
        <taxon>Saprolegniales</taxon>
        <taxon>Verrucalvaceae</taxon>
        <taxon>Aphanomyces</taxon>
    </lineage>
</organism>
<keyword evidence="3" id="KW-1185">Reference proteome</keyword>
<evidence type="ECO:0000259" key="1">
    <source>
        <dbReference type="PROSITE" id="PS50195"/>
    </source>
</evidence>
<feature type="domain" description="PX" evidence="1">
    <location>
        <begin position="11"/>
        <end position="133"/>
    </location>
</feature>
<sequence>MAIETYAEPMKEATSSMHIRKWTYNKQGAFVEFTIVVQEAATSRNKHPSVHVLSKRFSQFQALHCALLQRGFALPDMPKVDLWTNVLIKLTPKPVLAQRQAQLQRFLDCVSESADVQVTEAYKEFIKSDSSALGYTSLTDVRLRRMSMIRQETSC</sequence>